<dbReference type="EMBL" id="RYZH01000063">
    <property type="protein sequence ID" value="RUL83197.1"/>
    <property type="molecule type" value="Genomic_DNA"/>
</dbReference>
<reference evidence="1 2" key="1">
    <citation type="submission" date="2018-12" db="EMBL/GenBank/DDBJ databases">
        <authorList>
            <person name="Toschakov S.V."/>
        </authorList>
    </citation>
    <scope>NUCLEOTIDE SEQUENCE [LARGE SCALE GENOMIC DNA]</scope>
    <source>
        <strain evidence="1 2">GM2012</strain>
    </source>
</reference>
<proteinExistence type="predicted"/>
<comment type="caution">
    <text evidence="1">The sequence shown here is derived from an EMBL/GenBank/DDBJ whole genome shotgun (WGS) entry which is preliminary data.</text>
</comment>
<reference evidence="1 2" key="2">
    <citation type="submission" date="2019-01" db="EMBL/GenBank/DDBJ databases">
        <title>Tautonia sociabilis, a novel thermotolerant planctomycete of Isosphaeraceae family, isolated from a 4000 m deep subterranean habitat.</title>
        <authorList>
            <person name="Kovaleva O.L."/>
            <person name="Elcheninov A.G."/>
            <person name="Van Heerden E."/>
            <person name="Toshchakov S.V."/>
            <person name="Novikov A."/>
            <person name="Bonch-Osmolovskaya E.A."/>
            <person name="Kublanov I.V."/>
        </authorList>
    </citation>
    <scope>NUCLEOTIDE SEQUENCE [LARGE SCALE GENOMIC DNA]</scope>
    <source>
        <strain evidence="1 2">GM2012</strain>
    </source>
</reference>
<name>A0A432MDX4_9BACT</name>
<gene>
    <name evidence="1" type="ORF">TsocGM_22545</name>
</gene>
<protein>
    <recommendedName>
        <fullName evidence="3">Transposase</fullName>
    </recommendedName>
</protein>
<evidence type="ECO:0000313" key="1">
    <source>
        <dbReference type="EMBL" id="RUL83197.1"/>
    </source>
</evidence>
<evidence type="ECO:0008006" key="3">
    <source>
        <dbReference type="Google" id="ProtNLM"/>
    </source>
</evidence>
<dbReference type="OrthoDB" id="273277at2"/>
<sequence>MAAASRQSCWSHLRRDFQAMIDRGGAAEPIGKELPRLSDRLFRWWHRLEAEKVDRGRFRTAMARLRCEFKTALEDGVRRDRARTRGSCAEIRRVEESLLTLGGWRACRRRTMPRSVPSGTR</sequence>
<evidence type="ECO:0000313" key="2">
    <source>
        <dbReference type="Proteomes" id="UP000280296"/>
    </source>
</evidence>
<organism evidence="1 2">
    <name type="scientific">Tautonia sociabilis</name>
    <dbReference type="NCBI Taxonomy" id="2080755"/>
    <lineage>
        <taxon>Bacteria</taxon>
        <taxon>Pseudomonadati</taxon>
        <taxon>Planctomycetota</taxon>
        <taxon>Planctomycetia</taxon>
        <taxon>Isosphaerales</taxon>
        <taxon>Isosphaeraceae</taxon>
        <taxon>Tautonia</taxon>
    </lineage>
</organism>
<dbReference type="Proteomes" id="UP000280296">
    <property type="component" value="Unassembled WGS sequence"/>
</dbReference>
<dbReference type="AlphaFoldDB" id="A0A432MDX4"/>
<accession>A0A432MDX4</accession>
<keyword evidence="2" id="KW-1185">Reference proteome</keyword>